<feature type="modified residue" description="O-(phosphoribosyl dephospho-coenzyme A)serine" evidence="5">
    <location>
        <position position="25"/>
    </location>
</feature>
<sequence>MPTLNYEFPAMHAAALPVHVGVVASGDLEILLRPPGSSDAADRATVRVRTSVTGFDTVWRDVLERFFAHNPLAGRWELNDAGATPGVVTLRLRQTAEAAGGNGPDA</sequence>
<dbReference type="Pfam" id="PF06857">
    <property type="entry name" value="ACP"/>
    <property type="match status" value="1"/>
</dbReference>
<evidence type="ECO:0000256" key="4">
    <source>
        <dbReference type="NCBIfam" id="TIGR03130"/>
    </source>
</evidence>
<gene>
    <name evidence="6" type="ORF">B5M45_01045</name>
</gene>
<name>A0A1X0YHM6_MYCSI</name>
<dbReference type="InterPro" id="IPR023439">
    <property type="entry name" value="Mal_deCO2ase/Cit_lyase_ACP"/>
</dbReference>
<comment type="PTM">
    <text evidence="5">Covalently binds the prosthetic group of malonate decarboxylase.</text>
</comment>
<comment type="caution">
    <text evidence="6">The sequence shown here is derived from an EMBL/GenBank/DDBJ whole genome shotgun (WGS) entry which is preliminary data.</text>
</comment>
<dbReference type="AlphaFoldDB" id="A0A1X0YHM6"/>
<evidence type="ECO:0000256" key="5">
    <source>
        <dbReference type="PIRSR" id="PIRSR609662-50"/>
    </source>
</evidence>
<evidence type="ECO:0000313" key="7">
    <source>
        <dbReference type="Proteomes" id="UP000193040"/>
    </source>
</evidence>
<evidence type="ECO:0000256" key="3">
    <source>
        <dbReference type="ARBA" id="ARBA00022553"/>
    </source>
</evidence>
<evidence type="ECO:0000313" key="6">
    <source>
        <dbReference type="EMBL" id="ORJ64872.1"/>
    </source>
</evidence>
<dbReference type="GO" id="GO:0005737">
    <property type="term" value="C:cytoplasm"/>
    <property type="evidence" value="ECO:0007669"/>
    <property type="project" value="UniProtKB-SubCell"/>
</dbReference>
<keyword evidence="7" id="KW-1185">Reference proteome</keyword>
<dbReference type="NCBIfam" id="TIGR03130">
    <property type="entry name" value="malonate_delta"/>
    <property type="match status" value="1"/>
</dbReference>
<keyword evidence="3 5" id="KW-0597">Phosphoprotein</keyword>
<comment type="subcellular location">
    <subcellularLocation>
        <location evidence="1">Cytoplasm</location>
    </subcellularLocation>
</comment>
<protein>
    <recommendedName>
        <fullName evidence="4">Malonate decarboxylase acyl carrier protein</fullName>
    </recommendedName>
</protein>
<evidence type="ECO:0000256" key="2">
    <source>
        <dbReference type="ARBA" id="ARBA00022490"/>
    </source>
</evidence>
<accession>A0A1X0YHM6</accession>
<dbReference type="HAMAP" id="MF_00710">
    <property type="entry name" value="Malonate_deCO2ase_dsu"/>
    <property type="match status" value="1"/>
</dbReference>
<reference evidence="6 7" key="1">
    <citation type="submission" date="2017-03" db="EMBL/GenBank/DDBJ databases">
        <title>Genomic insights into Mycobacterium simiae human colonization.</title>
        <authorList>
            <person name="Steffani J.L."/>
            <person name="Brunck M.E."/>
            <person name="Cruz E."/>
            <person name="Montiel R."/>
            <person name="Barona F."/>
        </authorList>
    </citation>
    <scope>NUCLEOTIDE SEQUENCE [LARGE SCALE GENOMIC DNA]</scope>
    <source>
        <strain evidence="6 7">MsiGto</strain>
    </source>
</reference>
<dbReference type="RefSeq" id="WP_084946845.1">
    <property type="nucleotide sequence ID" value="NZ_MZZM01000001.1"/>
</dbReference>
<dbReference type="Proteomes" id="UP000193040">
    <property type="component" value="Unassembled WGS sequence"/>
</dbReference>
<evidence type="ECO:0000256" key="1">
    <source>
        <dbReference type="ARBA" id="ARBA00004496"/>
    </source>
</evidence>
<proteinExistence type="inferred from homology"/>
<dbReference type="STRING" id="1784.VC42_03545"/>
<dbReference type="EMBL" id="MZZM01000001">
    <property type="protein sequence ID" value="ORJ64872.1"/>
    <property type="molecule type" value="Genomic_DNA"/>
</dbReference>
<organism evidence="6 7">
    <name type="scientific">Mycobacterium simiae</name>
    <name type="common">Mycobacterium habana</name>
    <dbReference type="NCBI Taxonomy" id="1784"/>
    <lineage>
        <taxon>Bacteria</taxon>
        <taxon>Bacillati</taxon>
        <taxon>Actinomycetota</taxon>
        <taxon>Actinomycetes</taxon>
        <taxon>Mycobacteriales</taxon>
        <taxon>Mycobacteriaceae</taxon>
        <taxon>Mycobacterium</taxon>
        <taxon>Mycobacterium simiae complex</taxon>
    </lineage>
</organism>
<dbReference type="InterPro" id="IPR009662">
    <property type="entry name" value="Malonate_deCO2ase_dsu"/>
</dbReference>
<keyword evidence="2" id="KW-0963">Cytoplasm</keyword>